<accession>A0A8S3SE88</accession>
<feature type="region of interest" description="Disordered" evidence="1">
    <location>
        <begin position="94"/>
        <end position="133"/>
    </location>
</feature>
<dbReference type="Proteomes" id="UP000683360">
    <property type="component" value="Unassembled WGS sequence"/>
</dbReference>
<gene>
    <name evidence="3" type="ORF">MEDL_32688</name>
</gene>
<protein>
    <recommendedName>
        <fullName evidence="2">DUF4371 domain-containing protein</fullName>
    </recommendedName>
</protein>
<evidence type="ECO:0000313" key="4">
    <source>
        <dbReference type="Proteomes" id="UP000683360"/>
    </source>
</evidence>
<dbReference type="PANTHER" id="PTHR46289">
    <property type="entry name" value="52 KDA REPRESSOR OF THE INHIBITOR OF THE PROTEIN KINASE-LIKE PROTEIN-RELATED"/>
    <property type="match status" value="1"/>
</dbReference>
<dbReference type="Pfam" id="PF14291">
    <property type="entry name" value="DUF4371"/>
    <property type="match status" value="1"/>
</dbReference>
<feature type="domain" description="DUF4371" evidence="2">
    <location>
        <begin position="192"/>
        <end position="433"/>
    </location>
</feature>
<comment type="caution">
    <text evidence="3">The sequence shown here is derived from an EMBL/GenBank/DDBJ whole genome shotgun (WGS) entry which is preliminary data.</text>
</comment>
<dbReference type="InterPro" id="IPR052958">
    <property type="entry name" value="IFN-induced_PKR_regulator"/>
</dbReference>
<evidence type="ECO:0000313" key="3">
    <source>
        <dbReference type="EMBL" id="CAG2219123.1"/>
    </source>
</evidence>
<proteinExistence type="predicted"/>
<evidence type="ECO:0000259" key="2">
    <source>
        <dbReference type="Pfam" id="PF14291"/>
    </source>
</evidence>
<reference evidence="3" key="1">
    <citation type="submission" date="2021-03" db="EMBL/GenBank/DDBJ databases">
        <authorList>
            <person name="Bekaert M."/>
        </authorList>
    </citation>
    <scope>NUCLEOTIDE SEQUENCE</scope>
</reference>
<dbReference type="EMBL" id="CAJPWZ010001623">
    <property type="protein sequence ID" value="CAG2219123.1"/>
    <property type="molecule type" value="Genomic_DNA"/>
</dbReference>
<dbReference type="OrthoDB" id="6122801at2759"/>
<dbReference type="SUPFAM" id="SSF53098">
    <property type="entry name" value="Ribonuclease H-like"/>
    <property type="match status" value="1"/>
</dbReference>
<dbReference type="InterPro" id="IPR012337">
    <property type="entry name" value="RNaseH-like_sf"/>
</dbReference>
<dbReference type="InterPro" id="IPR025398">
    <property type="entry name" value="DUF4371"/>
</dbReference>
<organism evidence="3 4">
    <name type="scientific">Mytilus edulis</name>
    <name type="common">Blue mussel</name>
    <dbReference type="NCBI Taxonomy" id="6550"/>
    <lineage>
        <taxon>Eukaryota</taxon>
        <taxon>Metazoa</taxon>
        <taxon>Spiralia</taxon>
        <taxon>Lophotrochozoa</taxon>
        <taxon>Mollusca</taxon>
        <taxon>Bivalvia</taxon>
        <taxon>Autobranchia</taxon>
        <taxon>Pteriomorphia</taxon>
        <taxon>Mytilida</taxon>
        <taxon>Mytiloidea</taxon>
        <taxon>Mytilidae</taxon>
        <taxon>Mytilinae</taxon>
        <taxon>Mytilus</taxon>
    </lineage>
</organism>
<dbReference type="AlphaFoldDB" id="A0A8S3SE88"/>
<sequence>MASYVYSIVSVTVLRIKLILNSNVINISGENYNYGILRIQYRIGDCSSDQVDIIQQRHKLIYCSGENYNYGILRIQYRIGDCSSDQVDIIQQHDHSDTEKLTPDISSPIQNEPDPEIRETPEPSTSKKSTLMSVSSQKGLDPAIFLIENQHSTDEQKLAMLKDADEISNVYPKKGGDDICHLGNPSFHGGLFSSKGFTDWKNAVGNKRSTLKSHDDSVDHRNAVEKAENFISVCEGKKPSICSSLSKAYEDKVKKNHDILLSIIDVIIVLGQRNIALRGNWDKISHQEDGNFQFFINWKSNFDTVLKDHLETAHKSMTYLSPQIQNELIQCCELEIRERIVQKCKASGFYSIMADETTDVSVTEQLSLCIRYVDNDTYEVREDFLGFVEPKEVDAEHIANAIVSNLDKWGLPLQKLRGQGYDGASVMSGHVSGVQQRIREQCPDAPFVHCKSHNLNLVVTQSCKDVRQIRNLMSSVGQMTWFLCASHKRKTILNSFTGNTKLVDDMLEGLHIKLLKKGTDVSVKRLCETRWTARVDTVSSLLANYKSVHAALTKIENVSTSDARTNASGYRRYLEDPECIVAVLVAQFVLSILKPLTLFLQKTDCNMVDAFEESKILLELLQEKRTEEIFSELFRRGTVIADAIEIDLMPRRRVGRQVHRENAATASTAEQHWRINLFFPFLDHVISEMQRRFPDEVKKSNVRILPYSKKCRQVNTGIN</sequence>
<evidence type="ECO:0000256" key="1">
    <source>
        <dbReference type="SAM" id="MobiDB-lite"/>
    </source>
</evidence>
<dbReference type="PANTHER" id="PTHR46289:SF14">
    <property type="entry name" value="DUF4371 DOMAIN-CONTAINING PROTEIN"/>
    <property type="match status" value="1"/>
</dbReference>
<keyword evidence="4" id="KW-1185">Reference proteome</keyword>
<name>A0A8S3SE88_MYTED</name>
<feature type="compositionally biased region" description="Polar residues" evidence="1">
    <location>
        <begin position="122"/>
        <end position="133"/>
    </location>
</feature>